<proteinExistence type="predicted"/>
<name>A0AA96VFR2_9STRE</name>
<feature type="transmembrane region" description="Helical" evidence="1">
    <location>
        <begin position="103"/>
        <end position="125"/>
    </location>
</feature>
<dbReference type="Proteomes" id="UP001301526">
    <property type="component" value="Chromosome"/>
</dbReference>
<evidence type="ECO:0000313" key="2">
    <source>
        <dbReference type="EMBL" id="WNY48907.1"/>
    </source>
</evidence>
<dbReference type="NCBIfam" id="TIGR01218">
    <property type="entry name" value="Gpos_tandem_5TM"/>
    <property type="match status" value="1"/>
</dbReference>
<feature type="transmembrane region" description="Helical" evidence="1">
    <location>
        <begin position="72"/>
        <end position="91"/>
    </location>
</feature>
<dbReference type="RefSeq" id="WP_248055593.1">
    <property type="nucleotide sequence ID" value="NZ_CP118734.1"/>
</dbReference>
<dbReference type="AlphaFoldDB" id="A0AA96VFR2"/>
<reference evidence="2 3" key="1">
    <citation type="submission" date="2023-02" db="EMBL/GenBank/DDBJ databases">
        <title>Streptococcus sp. Genome Sequencing and Assembly.</title>
        <authorList>
            <person name="Shore S.M."/>
            <person name="Nicholson T.L."/>
        </authorList>
    </citation>
    <scope>NUCLEOTIDE SEQUENCE [LARGE SCALE GENOMIC DNA]</scope>
    <source>
        <strain evidence="2 3">29892</strain>
    </source>
</reference>
<gene>
    <name evidence="2" type="ORF">PW220_09315</name>
</gene>
<organism evidence="2 3">
    <name type="scientific">Streptococcus iners subsp. hyiners</name>
    <dbReference type="NCBI Taxonomy" id="3028083"/>
    <lineage>
        <taxon>Bacteria</taxon>
        <taxon>Bacillati</taxon>
        <taxon>Bacillota</taxon>
        <taxon>Bacilli</taxon>
        <taxon>Lactobacillales</taxon>
        <taxon>Streptococcaceae</taxon>
        <taxon>Streptococcus</taxon>
        <taxon>Streptococcus iners</taxon>
    </lineage>
</organism>
<protein>
    <submittedName>
        <fullName evidence="2">DUF443 family protein</fullName>
    </submittedName>
</protein>
<keyword evidence="1" id="KW-0472">Membrane</keyword>
<evidence type="ECO:0000313" key="3">
    <source>
        <dbReference type="Proteomes" id="UP001301526"/>
    </source>
</evidence>
<dbReference type="Pfam" id="PF04276">
    <property type="entry name" value="DUF443"/>
    <property type="match status" value="1"/>
</dbReference>
<dbReference type="InterPro" id="IPR005915">
    <property type="entry name" value="Tandem_5TM"/>
</dbReference>
<keyword evidence="1" id="KW-1133">Transmembrane helix</keyword>
<accession>A0AA96VFR2</accession>
<feature type="transmembrane region" description="Helical" evidence="1">
    <location>
        <begin position="170"/>
        <end position="189"/>
    </location>
</feature>
<sequence length="208" mass="24318">MGKLINTVTVYKTRKINNPRYRELQINEEYYLIDLDANPLLWFFPGIVGLFPMKAQKINQRVVRKEKRAPQVKVTVGLVTPIATMLIFRFFPKDAFIFSKQTLLLLILLTQLILFCTKLLISRMLKLSDGEKYTLKIYYSNLTSFYKQVLPGLIGFVLLYFWLVSEFLRTGSILVFFTTIGFNALLLYFHNLMHMPLEVSSVEIKENQ</sequence>
<keyword evidence="1" id="KW-0812">Transmembrane</keyword>
<dbReference type="EMBL" id="CP118734">
    <property type="protein sequence ID" value="WNY48907.1"/>
    <property type="molecule type" value="Genomic_DNA"/>
</dbReference>
<evidence type="ECO:0000256" key="1">
    <source>
        <dbReference type="SAM" id="Phobius"/>
    </source>
</evidence>
<keyword evidence="3" id="KW-1185">Reference proteome</keyword>
<feature type="transmembrane region" description="Helical" evidence="1">
    <location>
        <begin position="145"/>
        <end position="164"/>
    </location>
</feature>